<dbReference type="AlphaFoldDB" id="A0A8S1NNC9"/>
<evidence type="ECO:0000256" key="2">
    <source>
        <dbReference type="ARBA" id="ARBA00022771"/>
    </source>
</evidence>
<evidence type="ECO:0000256" key="4">
    <source>
        <dbReference type="SAM" id="MobiDB-lite"/>
    </source>
</evidence>
<dbReference type="InterPro" id="IPR001841">
    <property type="entry name" value="Znf_RING"/>
</dbReference>
<keyword evidence="3" id="KW-0862">Zinc</keyword>
<keyword evidence="2" id="KW-0863">Zinc-finger</keyword>
<evidence type="ECO:0000259" key="5">
    <source>
        <dbReference type="SMART" id="SM00184"/>
    </source>
</evidence>
<evidence type="ECO:0000313" key="6">
    <source>
        <dbReference type="EMBL" id="CAD8092879.1"/>
    </source>
</evidence>
<dbReference type="InterPro" id="IPR017907">
    <property type="entry name" value="Znf_RING_CS"/>
</dbReference>
<organism evidence="6 7">
    <name type="scientific">Paramecium sonneborni</name>
    <dbReference type="NCBI Taxonomy" id="65129"/>
    <lineage>
        <taxon>Eukaryota</taxon>
        <taxon>Sar</taxon>
        <taxon>Alveolata</taxon>
        <taxon>Ciliophora</taxon>
        <taxon>Intramacronucleata</taxon>
        <taxon>Oligohymenophorea</taxon>
        <taxon>Peniculida</taxon>
        <taxon>Parameciidae</taxon>
        <taxon>Paramecium</taxon>
    </lineage>
</organism>
<name>A0A8S1NNC9_9CILI</name>
<feature type="domain" description="RING-type" evidence="5">
    <location>
        <begin position="342"/>
        <end position="384"/>
    </location>
</feature>
<accession>A0A8S1NNC9</accession>
<feature type="compositionally biased region" description="Polar residues" evidence="4">
    <location>
        <begin position="518"/>
        <end position="531"/>
    </location>
</feature>
<comment type="caution">
    <text evidence="6">The sequence shown here is derived from an EMBL/GenBank/DDBJ whole genome shotgun (WGS) entry which is preliminary data.</text>
</comment>
<evidence type="ECO:0000256" key="3">
    <source>
        <dbReference type="ARBA" id="ARBA00022833"/>
    </source>
</evidence>
<keyword evidence="7" id="KW-1185">Reference proteome</keyword>
<feature type="domain" description="RING-type" evidence="5">
    <location>
        <begin position="262"/>
        <end position="304"/>
    </location>
</feature>
<dbReference type="OrthoDB" id="309924at2759"/>
<dbReference type="PROSITE" id="PS00518">
    <property type="entry name" value="ZF_RING_1"/>
    <property type="match status" value="1"/>
</dbReference>
<evidence type="ECO:0000256" key="1">
    <source>
        <dbReference type="ARBA" id="ARBA00022723"/>
    </source>
</evidence>
<dbReference type="Proteomes" id="UP000692954">
    <property type="component" value="Unassembled WGS sequence"/>
</dbReference>
<reference evidence="6" key="1">
    <citation type="submission" date="2021-01" db="EMBL/GenBank/DDBJ databases">
        <authorList>
            <consortium name="Genoscope - CEA"/>
            <person name="William W."/>
        </authorList>
    </citation>
    <scope>NUCLEOTIDE SEQUENCE</scope>
</reference>
<dbReference type="SMART" id="SM00184">
    <property type="entry name" value="RING"/>
    <property type="match status" value="3"/>
</dbReference>
<feature type="region of interest" description="Disordered" evidence="4">
    <location>
        <begin position="518"/>
        <end position="538"/>
    </location>
</feature>
<sequence length="622" mass="74305">MKIGQLVPISEQIKSKYKDLQQYSLMQYLGSYFELTLLMSILDFLLTYHIEDQLQRLVKPNGIYSKSSQIIIDKIQHCIIKERKLSLFYEQIQIEDIQYQKVKEFLQQYCYAQQQQFNFLFKEQLTTLAQIFQLSFYIFGELELKIPNKKQQCIFLYQDKNQYYYIQQYDENRNQKNQQNNCSSYKNMDQIYLSNKTQLESENDCQVSKSKLNENQFLKQDNIYINDKEIQQSQQIVQKSTEVIQMENQKYQEYSEQKLLICLKCKDKSQIQIFINKSCNHHFCFQCLSQFITDQDVNYSCLEKNCEQIIDSHSFQQFSQNLLNNNGNQITKIIVKAEFKNCSGCSKKVLRNLQFTNLCLHTFCIDCSIKFAKNTQIKIYCPYFGCLQKIAYEQLMEYLKSEKILFQCSKCEKQLERENLFLNRLCSHFLCFDCSYELVIKNSNSQLYQPCPINYCSQMLDSYQFNQFFEENQNIALQEQEKKEQLFEEIQNQESQSDIQFEGKVEKITQAENFNQSPQILNSNNNYKSQMQTDEDDDEYNNNDQTYVECTLCQTTFSDYNLRQKLNCKLHQIGVCCSLENENCPQCAKKNYYKSKYCFQSKLKLSIVNQEFDFYNFQTTSY</sequence>
<evidence type="ECO:0000313" key="7">
    <source>
        <dbReference type="Proteomes" id="UP000692954"/>
    </source>
</evidence>
<keyword evidence="1" id="KW-0479">Metal-binding</keyword>
<gene>
    <name evidence="6" type="ORF">PSON_ATCC_30995.1.T0590296</name>
</gene>
<feature type="domain" description="RING-type" evidence="5">
    <location>
        <begin position="408"/>
        <end position="454"/>
    </location>
</feature>
<dbReference type="GO" id="GO:0008270">
    <property type="term" value="F:zinc ion binding"/>
    <property type="evidence" value="ECO:0007669"/>
    <property type="project" value="UniProtKB-KW"/>
</dbReference>
<proteinExistence type="predicted"/>
<protein>
    <recommendedName>
        <fullName evidence="5">RING-type domain-containing protein</fullName>
    </recommendedName>
</protein>
<dbReference type="EMBL" id="CAJJDN010000059">
    <property type="protein sequence ID" value="CAD8092879.1"/>
    <property type="molecule type" value="Genomic_DNA"/>
</dbReference>